<comment type="caution">
    <text evidence="1">The sequence shown here is derived from an EMBL/GenBank/DDBJ whole genome shotgun (WGS) entry which is preliminary data.</text>
</comment>
<name>A0ABR8PYQ8_9CLOT</name>
<reference evidence="1 2" key="1">
    <citation type="submission" date="2020-08" db="EMBL/GenBank/DDBJ databases">
        <title>A Genomic Blueprint of the Chicken Gut Microbiome.</title>
        <authorList>
            <person name="Gilroy R."/>
            <person name="Ravi A."/>
            <person name="Getino M."/>
            <person name="Pursley I."/>
            <person name="Horton D.L."/>
            <person name="Alikhan N.-F."/>
            <person name="Baker D."/>
            <person name="Gharbi K."/>
            <person name="Hall N."/>
            <person name="Watson M."/>
            <person name="Adriaenssens E.M."/>
            <person name="Foster-Nyarko E."/>
            <person name="Jarju S."/>
            <person name="Secka A."/>
            <person name="Antonio M."/>
            <person name="Oren A."/>
            <person name="Chaudhuri R."/>
            <person name="La Ragione R.M."/>
            <person name="Hildebrand F."/>
            <person name="Pallen M.J."/>
        </authorList>
    </citation>
    <scope>NUCLEOTIDE SEQUENCE [LARGE SCALE GENOMIC DNA]</scope>
    <source>
        <strain evidence="1 2">Sa3CVN1</strain>
    </source>
</reference>
<dbReference type="Proteomes" id="UP000627781">
    <property type="component" value="Unassembled WGS sequence"/>
</dbReference>
<sequence length="137" mass="15865">MLTTEMEDYIKKIYEKAVEHGQSINKNLDFSDKSIVEVEGILDYYSKDLKNSDEARKPTDNQIKSVATIWGIYLGETMRRKVGEGCIWEYNKEQGFYITVNGADAFPINKAYRRIVLGSEDNIISFYEIITDKLMEN</sequence>
<organism evidence="1 2">
    <name type="scientific">Clostridium cibarium</name>
    <dbReference type="NCBI Taxonomy" id="2762247"/>
    <lineage>
        <taxon>Bacteria</taxon>
        <taxon>Bacillati</taxon>
        <taxon>Bacillota</taxon>
        <taxon>Clostridia</taxon>
        <taxon>Eubacteriales</taxon>
        <taxon>Clostridiaceae</taxon>
        <taxon>Clostridium</taxon>
    </lineage>
</organism>
<gene>
    <name evidence="1" type="ORF">H9661_18090</name>
</gene>
<evidence type="ECO:0000313" key="2">
    <source>
        <dbReference type="Proteomes" id="UP000627781"/>
    </source>
</evidence>
<accession>A0ABR8PYQ8</accession>
<evidence type="ECO:0000313" key="1">
    <source>
        <dbReference type="EMBL" id="MBD7913267.1"/>
    </source>
</evidence>
<protein>
    <submittedName>
        <fullName evidence="1">Uncharacterized protein</fullName>
    </submittedName>
</protein>
<dbReference type="RefSeq" id="WP_143318381.1">
    <property type="nucleotide sequence ID" value="NZ_JACSRA010000041.1"/>
</dbReference>
<proteinExistence type="predicted"/>
<dbReference type="EMBL" id="JACSRA010000041">
    <property type="protein sequence ID" value="MBD7913267.1"/>
    <property type="molecule type" value="Genomic_DNA"/>
</dbReference>
<keyword evidence="2" id="KW-1185">Reference proteome</keyword>